<evidence type="ECO:0000256" key="4">
    <source>
        <dbReference type="ARBA" id="ARBA00022737"/>
    </source>
</evidence>
<evidence type="ECO:0000256" key="5">
    <source>
        <dbReference type="ARBA" id="ARBA00023004"/>
    </source>
</evidence>
<proteinExistence type="predicted"/>
<dbReference type="InterPro" id="IPR011898">
    <property type="entry name" value="PorD_KorD"/>
</dbReference>
<evidence type="ECO:0000259" key="7">
    <source>
        <dbReference type="PROSITE" id="PS51379"/>
    </source>
</evidence>
<keyword evidence="3" id="KW-0479">Metal-binding</keyword>
<evidence type="ECO:0000256" key="3">
    <source>
        <dbReference type="ARBA" id="ARBA00022723"/>
    </source>
</evidence>
<dbReference type="Pfam" id="PF14697">
    <property type="entry name" value="Fer4_21"/>
    <property type="match status" value="1"/>
</dbReference>
<evidence type="ECO:0000313" key="9">
    <source>
        <dbReference type="Proteomes" id="UP000268469"/>
    </source>
</evidence>
<dbReference type="PANTHER" id="PTHR43724:SF1">
    <property type="entry name" value="PYRUVATE SYNTHASE SUBUNIT PORD"/>
    <property type="match status" value="1"/>
</dbReference>
<dbReference type="PROSITE" id="PS00198">
    <property type="entry name" value="4FE4S_FER_1"/>
    <property type="match status" value="1"/>
</dbReference>
<dbReference type="NCBIfam" id="TIGR02179">
    <property type="entry name" value="PorD_KorD"/>
    <property type="match status" value="1"/>
</dbReference>
<feature type="domain" description="4Fe-4S ferredoxin-type" evidence="7">
    <location>
        <begin position="60"/>
        <end position="92"/>
    </location>
</feature>
<dbReference type="PANTHER" id="PTHR43724">
    <property type="entry name" value="PYRUVATE SYNTHASE SUBUNIT PORD"/>
    <property type="match status" value="1"/>
</dbReference>
<name>A0A660SJ12_UNCW3</name>
<dbReference type="InterPro" id="IPR017896">
    <property type="entry name" value="4Fe4S_Fe-S-bd"/>
</dbReference>
<dbReference type="Gene3D" id="3.30.70.20">
    <property type="match status" value="1"/>
</dbReference>
<comment type="cofactor">
    <cofactor evidence="1">
        <name>[4Fe-4S] cluster</name>
        <dbReference type="ChEBI" id="CHEBI:49883"/>
    </cofactor>
</comment>
<dbReference type="EMBL" id="QNBE01000031">
    <property type="protein sequence ID" value="RKX70663.1"/>
    <property type="molecule type" value="Genomic_DNA"/>
</dbReference>
<evidence type="ECO:0000256" key="2">
    <source>
        <dbReference type="ARBA" id="ARBA00022485"/>
    </source>
</evidence>
<keyword evidence="5" id="KW-0408">Iron</keyword>
<feature type="domain" description="4Fe-4S ferredoxin-type" evidence="7">
    <location>
        <begin position="31"/>
        <end position="59"/>
    </location>
</feature>
<keyword evidence="6" id="KW-0411">Iron-sulfur</keyword>
<dbReference type="PROSITE" id="PS51379">
    <property type="entry name" value="4FE4S_FER_2"/>
    <property type="match status" value="2"/>
</dbReference>
<dbReference type="GO" id="GO:0051539">
    <property type="term" value="F:4 iron, 4 sulfur cluster binding"/>
    <property type="evidence" value="ECO:0007669"/>
    <property type="project" value="UniProtKB-KW"/>
</dbReference>
<dbReference type="GO" id="GO:0046872">
    <property type="term" value="F:metal ion binding"/>
    <property type="evidence" value="ECO:0007669"/>
    <property type="project" value="UniProtKB-KW"/>
</dbReference>
<keyword evidence="4" id="KW-0677">Repeat</keyword>
<accession>A0A660SJ12</accession>
<gene>
    <name evidence="8" type="ORF">DRP53_04210</name>
</gene>
<evidence type="ECO:0000256" key="1">
    <source>
        <dbReference type="ARBA" id="ARBA00001966"/>
    </source>
</evidence>
<protein>
    <recommendedName>
        <fullName evidence="7">4Fe-4S ferredoxin-type domain-containing protein</fullName>
    </recommendedName>
</protein>
<comment type="caution">
    <text evidence="8">The sequence shown here is derived from an EMBL/GenBank/DDBJ whole genome shotgun (WGS) entry which is preliminary data.</text>
</comment>
<dbReference type="InterPro" id="IPR017900">
    <property type="entry name" value="4Fe4S_Fe_S_CS"/>
</dbReference>
<evidence type="ECO:0000313" key="8">
    <source>
        <dbReference type="EMBL" id="RKX70663.1"/>
    </source>
</evidence>
<evidence type="ECO:0000256" key="6">
    <source>
        <dbReference type="ARBA" id="ARBA00023014"/>
    </source>
</evidence>
<organism evidence="8 9">
    <name type="scientific">candidate division WOR-3 bacterium</name>
    <dbReference type="NCBI Taxonomy" id="2052148"/>
    <lineage>
        <taxon>Bacteria</taxon>
        <taxon>Bacteria division WOR-3</taxon>
    </lineage>
</organism>
<dbReference type="SUPFAM" id="SSF54862">
    <property type="entry name" value="4Fe-4S ferredoxins"/>
    <property type="match status" value="1"/>
</dbReference>
<dbReference type="GO" id="GO:0016625">
    <property type="term" value="F:oxidoreductase activity, acting on the aldehyde or oxo group of donors, iron-sulfur protein as acceptor"/>
    <property type="evidence" value="ECO:0007669"/>
    <property type="project" value="InterPro"/>
</dbReference>
<sequence>MKEGWRKLPLGAIIPEAGSAEKFHTGDWRSERPIYHPDKCIQCLICFIYCPDSAIKVEDGKVVGIDYDFCKGCGICAKECPPKAGAITMEREMK</sequence>
<dbReference type="AlphaFoldDB" id="A0A660SJ12"/>
<dbReference type="Proteomes" id="UP000268469">
    <property type="component" value="Unassembled WGS sequence"/>
</dbReference>
<keyword evidence="2" id="KW-0004">4Fe-4S</keyword>
<reference evidence="8 9" key="1">
    <citation type="submission" date="2018-06" db="EMBL/GenBank/DDBJ databases">
        <title>Extensive metabolic versatility and redundancy in microbially diverse, dynamic hydrothermal sediments.</title>
        <authorList>
            <person name="Dombrowski N."/>
            <person name="Teske A."/>
            <person name="Baker B.J."/>
        </authorList>
    </citation>
    <scope>NUCLEOTIDE SEQUENCE [LARGE SCALE GENOMIC DNA]</scope>
    <source>
        <strain evidence="8">B36_G15</strain>
    </source>
</reference>